<dbReference type="InterPro" id="IPR040686">
    <property type="entry name" value="PurK_C"/>
</dbReference>
<feature type="binding site" evidence="4">
    <location>
        <position position="99"/>
    </location>
    <ligand>
        <name>ATP</name>
        <dbReference type="ChEBI" id="CHEBI:30616"/>
    </ligand>
</feature>
<dbReference type="HAMAP" id="MF_01928">
    <property type="entry name" value="PurK"/>
    <property type="match status" value="1"/>
</dbReference>
<dbReference type="InterPro" id="IPR013815">
    <property type="entry name" value="ATP_grasp_subdomain_1"/>
</dbReference>
<dbReference type="Proteomes" id="UP001597110">
    <property type="component" value="Unassembled WGS sequence"/>
</dbReference>
<keyword evidence="8" id="KW-1185">Reference proteome</keyword>
<dbReference type="InterPro" id="IPR003135">
    <property type="entry name" value="ATP-grasp_carboxylate-amine"/>
</dbReference>
<protein>
    <recommendedName>
        <fullName evidence="4 5">N5-carboxyaminoimidazole ribonucleotide synthase</fullName>
        <shortName evidence="4 5">N5-CAIR synthase</shortName>
        <ecNumber evidence="4 5">6.3.4.18</ecNumber>
    </recommendedName>
    <alternativeName>
        <fullName evidence="4 5">5-(carboxyamino)imidazole ribonucleotide synthetase</fullName>
    </alternativeName>
</protein>
<evidence type="ECO:0000313" key="7">
    <source>
        <dbReference type="EMBL" id="MFD0727328.1"/>
    </source>
</evidence>
<dbReference type="NCBIfam" id="NF004676">
    <property type="entry name" value="PRK06019.1-2"/>
    <property type="match status" value="1"/>
</dbReference>
<dbReference type="Gene3D" id="3.30.1490.20">
    <property type="entry name" value="ATP-grasp fold, A domain"/>
    <property type="match status" value="1"/>
</dbReference>
<dbReference type="PANTHER" id="PTHR11609:SF5">
    <property type="entry name" value="PHOSPHORIBOSYLAMINOIMIDAZOLE CARBOXYLASE"/>
    <property type="match status" value="1"/>
</dbReference>
<dbReference type="Pfam" id="PF02222">
    <property type="entry name" value="ATP-grasp"/>
    <property type="match status" value="1"/>
</dbReference>
<comment type="catalytic activity">
    <reaction evidence="4 5">
        <text>5-amino-1-(5-phospho-beta-D-ribosyl)imidazole + hydrogencarbonate + ATP = 5-carboxyamino-1-(5-phospho-D-ribosyl)imidazole + ADP + phosphate + 2 H(+)</text>
        <dbReference type="Rhea" id="RHEA:19317"/>
        <dbReference type="ChEBI" id="CHEBI:15378"/>
        <dbReference type="ChEBI" id="CHEBI:17544"/>
        <dbReference type="ChEBI" id="CHEBI:30616"/>
        <dbReference type="ChEBI" id="CHEBI:43474"/>
        <dbReference type="ChEBI" id="CHEBI:58730"/>
        <dbReference type="ChEBI" id="CHEBI:137981"/>
        <dbReference type="ChEBI" id="CHEBI:456216"/>
        <dbReference type="EC" id="6.3.4.18"/>
    </reaction>
</comment>
<dbReference type="Pfam" id="PF22660">
    <property type="entry name" value="RS_preATP-grasp-like"/>
    <property type="match status" value="1"/>
</dbReference>
<dbReference type="GO" id="GO:0034028">
    <property type="term" value="F:5-(carboxyamino)imidazole ribonucleotide synthase activity"/>
    <property type="evidence" value="ECO:0007669"/>
    <property type="project" value="UniProtKB-EC"/>
</dbReference>
<evidence type="ECO:0000256" key="5">
    <source>
        <dbReference type="RuleBase" id="RU361200"/>
    </source>
</evidence>
<feature type="binding site" evidence="4">
    <location>
        <position position="139"/>
    </location>
    <ligand>
        <name>ATP</name>
        <dbReference type="ChEBI" id="CHEBI:30616"/>
    </ligand>
</feature>
<organism evidence="7 8">
    <name type="scientific">Lysobacter brunescens</name>
    <dbReference type="NCBI Taxonomy" id="262323"/>
    <lineage>
        <taxon>Bacteria</taxon>
        <taxon>Pseudomonadati</taxon>
        <taxon>Pseudomonadota</taxon>
        <taxon>Gammaproteobacteria</taxon>
        <taxon>Lysobacterales</taxon>
        <taxon>Lysobacteraceae</taxon>
        <taxon>Lysobacter</taxon>
    </lineage>
</organism>
<dbReference type="EC" id="6.3.4.18" evidence="4 5"/>
<dbReference type="NCBIfam" id="TIGR01161">
    <property type="entry name" value="purK"/>
    <property type="match status" value="1"/>
</dbReference>
<dbReference type="InterPro" id="IPR011054">
    <property type="entry name" value="Rudment_hybrid_motif"/>
</dbReference>
<feature type="binding site" evidence="4">
    <location>
        <begin position="178"/>
        <end position="181"/>
    </location>
    <ligand>
        <name>ATP</name>
        <dbReference type="ChEBI" id="CHEBI:30616"/>
    </ligand>
</feature>
<comment type="subunit">
    <text evidence="4 5">Homodimer.</text>
</comment>
<feature type="binding site" evidence="4">
    <location>
        <begin position="144"/>
        <end position="150"/>
    </location>
    <ligand>
        <name>ATP</name>
        <dbReference type="ChEBI" id="CHEBI:30616"/>
    </ligand>
</feature>
<dbReference type="Gene3D" id="3.30.470.20">
    <property type="entry name" value="ATP-grasp fold, B domain"/>
    <property type="match status" value="1"/>
</dbReference>
<feature type="binding site" evidence="4">
    <location>
        <position position="186"/>
    </location>
    <ligand>
        <name>ATP</name>
        <dbReference type="ChEBI" id="CHEBI:30616"/>
    </ligand>
</feature>
<dbReference type="InterPro" id="IPR054350">
    <property type="entry name" value="PurT/PurK_preATP-grasp"/>
</dbReference>
<dbReference type="PROSITE" id="PS50975">
    <property type="entry name" value="ATP_GRASP"/>
    <property type="match status" value="1"/>
</dbReference>
<feature type="binding site" evidence="4">
    <location>
        <begin position="262"/>
        <end position="263"/>
    </location>
    <ligand>
        <name>ATP</name>
        <dbReference type="ChEBI" id="CHEBI:30616"/>
    </ligand>
</feature>
<comment type="pathway">
    <text evidence="4 5">Purine metabolism; IMP biosynthesis via de novo pathway; 5-amino-1-(5-phospho-D-ribosyl)imidazole-4-carboxylate from 5-amino-1-(5-phospho-D-ribosyl)imidazole (N5-CAIR route): step 1/2.</text>
</comment>
<evidence type="ECO:0000256" key="1">
    <source>
        <dbReference type="ARBA" id="ARBA00022741"/>
    </source>
</evidence>
<evidence type="ECO:0000256" key="2">
    <source>
        <dbReference type="ARBA" id="ARBA00022755"/>
    </source>
</evidence>
<feature type="domain" description="ATP-grasp" evidence="6">
    <location>
        <begin position="103"/>
        <end position="292"/>
    </location>
</feature>
<keyword evidence="2 4" id="KW-0658">Purine biosynthesis</keyword>
<reference evidence="8" key="1">
    <citation type="journal article" date="2019" name="Int. J. Syst. Evol. Microbiol.">
        <title>The Global Catalogue of Microorganisms (GCM) 10K type strain sequencing project: providing services to taxonomists for standard genome sequencing and annotation.</title>
        <authorList>
            <consortium name="The Broad Institute Genomics Platform"/>
            <consortium name="The Broad Institute Genome Sequencing Center for Infectious Disease"/>
            <person name="Wu L."/>
            <person name="Ma J."/>
        </authorList>
    </citation>
    <scope>NUCLEOTIDE SEQUENCE [LARGE SCALE GENOMIC DNA]</scope>
    <source>
        <strain evidence="8">CCUG 55585</strain>
    </source>
</reference>
<dbReference type="InterPro" id="IPR011761">
    <property type="entry name" value="ATP-grasp"/>
</dbReference>
<dbReference type="SUPFAM" id="SSF51246">
    <property type="entry name" value="Rudiment single hybrid motif"/>
    <property type="match status" value="1"/>
</dbReference>
<accession>A0ABW2YKA7</accession>
<gene>
    <name evidence="4 5" type="primary">purK</name>
    <name evidence="7" type="ORF">ACFQ0E_17165</name>
</gene>
<dbReference type="InterPro" id="IPR005875">
    <property type="entry name" value="PurK"/>
</dbReference>
<evidence type="ECO:0000256" key="3">
    <source>
        <dbReference type="ARBA" id="ARBA00022840"/>
    </source>
</evidence>
<sequence>MTTVGILGGGQLARMLALSGAPLGLRFRVLDTVADACAGQFAPLIVGDYRDESALTEFASQVDVATFDFENVPAESAQWLSARIPVFPNPRALGIAQDRLAEKTLFRELGIPVPDFADVPDRAALDAAVAAIGTPCILKTRRLGYDGKGQFRIKTPGDVEAAWDALGAQAATVGLILEGFVPFDRELSVVAVRGRDGEFRAWPLTENWHVDGVLSASLAPARVDADMAEHAYAHARALADALDYVGVFALELFCRDGVLLANELAPRVHNSGHWTIEGSETSQFQNHLRAVLGLPLGDTRMVGHACMLNWIGTMPDASGVLREAGGHWHDYGKEPRAGRKVGHATLRAETPAELAEALARVGAALGREAQVSPVVAVLAS</sequence>
<dbReference type="NCBIfam" id="NF004679">
    <property type="entry name" value="PRK06019.1-5"/>
    <property type="match status" value="1"/>
</dbReference>
<dbReference type="EMBL" id="JBHTIF010000005">
    <property type="protein sequence ID" value="MFD0727328.1"/>
    <property type="molecule type" value="Genomic_DNA"/>
</dbReference>
<keyword evidence="3 4" id="KW-0067">ATP-binding</keyword>
<evidence type="ECO:0000256" key="4">
    <source>
        <dbReference type="HAMAP-Rule" id="MF_01928"/>
    </source>
</evidence>
<dbReference type="Gene3D" id="3.40.50.20">
    <property type="match status" value="1"/>
</dbReference>
<dbReference type="PANTHER" id="PTHR11609">
    <property type="entry name" value="PURINE BIOSYNTHESIS PROTEIN 6/7, PUR6/7"/>
    <property type="match status" value="1"/>
</dbReference>
<dbReference type="SUPFAM" id="SSF56059">
    <property type="entry name" value="Glutathione synthetase ATP-binding domain-like"/>
    <property type="match status" value="1"/>
</dbReference>
<dbReference type="SUPFAM" id="SSF52440">
    <property type="entry name" value="PreATP-grasp domain"/>
    <property type="match status" value="1"/>
</dbReference>
<name>A0ABW2YKA7_9GAMM</name>
<comment type="function">
    <text evidence="5">Catalyzes the ATP-dependent conversion of 5-aminoimidazole ribonucleotide (AIR) and HCO(3)- to N5-carboxyaminoimidazole ribonucleotide (N5-CAIR).</text>
</comment>
<dbReference type="InterPro" id="IPR016185">
    <property type="entry name" value="PreATP-grasp_dom_sf"/>
</dbReference>
<feature type="binding site" evidence="4">
    <location>
        <position position="209"/>
    </location>
    <ligand>
        <name>ATP</name>
        <dbReference type="ChEBI" id="CHEBI:30616"/>
    </ligand>
</feature>
<proteinExistence type="inferred from homology"/>
<evidence type="ECO:0000259" key="6">
    <source>
        <dbReference type="PROSITE" id="PS50975"/>
    </source>
</evidence>
<evidence type="ECO:0000313" key="8">
    <source>
        <dbReference type="Proteomes" id="UP001597110"/>
    </source>
</evidence>
<dbReference type="Pfam" id="PF17769">
    <property type="entry name" value="PurK_C"/>
    <property type="match status" value="1"/>
</dbReference>
<comment type="similarity">
    <text evidence="4 5">Belongs to the PurK/PurT family.</text>
</comment>
<keyword evidence="1 4" id="KW-0547">Nucleotide-binding</keyword>
<dbReference type="RefSeq" id="WP_386825935.1">
    <property type="nucleotide sequence ID" value="NZ_JBHTIF010000005.1"/>
</dbReference>
<comment type="function">
    <text evidence="4">Catalyzes the ATP-dependent conversion of 5-aminoimidazole ribonucleotide (AIR) and HCO(3)(-) to N5-carboxyaminoimidazole ribonucleotide (N5-CAIR).</text>
</comment>
<keyword evidence="4 5" id="KW-0436">Ligase</keyword>
<comment type="caution">
    <text evidence="7">The sequence shown here is derived from an EMBL/GenBank/DDBJ whole genome shotgun (WGS) entry which is preliminary data.</text>
</comment>